<dbReference type="SMART" id="SM00960">
    <property type="entry name" value="Robl_LC7"/>
    <property type="match status" value="1"/>
</dbReference>
<dbReference type="InterPro" id="IPR053141">
    <property type="entry name" value="Mycobact_SerProt_Inhib_Rv3364c"/>
</dbReference>
<proteinExistence type="predicted"/>
<organism evidence="2 3">
    <name type="scientific">Streptomyces alkaliphilus</name>
    <dbReference type="NCBI Taxonomy" id="1472722"/>
    <lineage>
        <taxon>Bacteria</taxon>
        <taxon>Bacillati</taxon>
        <taxon>Actinomycetota</taxon>
        <taxon>Actinomycetes</taxon>
        <taxon>Kitasatosporales</taxon>
        <taxon>Streptomycetaceae</taxon>
        <taxon>Streptomyces</taxon>
    </lineage>
</organism>
<feature type="domain" description="Roadblock/LAMTOR2" evidence="1">
    <location>
        <begin position="16"/>
        <end position="109"/>
    </location>
</feature>
<dbReference type="RefSeq" id="WP_182607504.1">
    <property type="nucleotide sequence ID" value="NZ_VKHT01000739.1"/>
</dbReference>
<dbReference type="EMBL" id="VKHT01000739">
    <property type="protein sequence ID" value="MBB0246116.1"/>
    <property type="molecule type" value="Genomic_DNA"/>
</dbReference>
<comment type="caution">
    <text evidence="2">The sequence shown here is derived from an EMBL/GenBank/DDBJ whole genome shotgun (WGS) entry which is preliminary data.</text>
</comment>
<dbReference type="PANTHER" id="PTHR36222:SF1">
    <property type="entry name" value="SERINE PROTEASE INHIBITOR RV3364C"/>
    <property type="match status" value="1"/>
</dbReference>
<dbReference type="PANTHER" id="PTHR36222">
    <property type="entry name" value="SERINE PROTEASE INHIBITOR RV3364C"/>
    <property type="match status" value="1"/>
</dbReference>
<dbReference type="Gene3D" id="3.30.450.30">
    <property type="entry name" value="Dynein light chain 2a, cytoplasmic"/>
    <property type="match status" value="1"/>
</dbReference>
<reference evidence="3" key="1">
    <citation type="submission" date="2019-10" db="EMBL/GenBank/DDBJ databases">
        <title>Streptomyces sp. nov., a novel actinobacterium isolated from alkaline environment.</title>
        <authorList>
            <person name="Golinska P."/>
        </authorList>
    </citation>
    <scope>NUCLEOTIDE SEQUENCE [LARGE SCALE GENOMIC DNA]</scope>
    <source>
        <strain evidence="3">DSM 42118</strain>
    </source>
</reference>
<evidence type="ECO:0000313" key="3">
    <source>
        <dbReference type="Proteomes" id="UP000538929"/>
    </source>
</evidence>
<dbReference type="SUPFAM" id="SSF103196">
    <property type="entry name" value="Roadblock/LC7 domain"/>
    <property type="match status" value="1"/>
</dbReference>
<name>A0A7W3Y356_9ACTN</name>
<keyword evidence="3" id="KW-1185">Reference proteome</keyword>
<evidence type="ECO:0000313" key="2">
    <source>
        <dbReference type="EMBL" id="MBB0246116.1"/>
    </source>
</evidence>
<dbReference type="AlphaFoldDB" id="A0A7W3Y356"/>
<protein>
    <submittedName>
        <fullName evidence="2">Roadblock/LC7 domain-containing protein</fullName>
    </submittedName>
</protein>
<dbReference type="InterPro" id="IPR004942">
    <property type="entry name" value="Roadblock/LAMTOR2_dom"/>
</dbReference>
<dbReference type="Pfam" id="PF03259">
    <property type="entry name" value="Robl_LC7"/>
    <property type="match status" value="1"/>
</dbReference>
<accession>A0A7W3Y356</accession>
<evidence type="ECO:0000259" key="1">
    <source>
        <dbReference type="SMART" id="SM00960"/>
    </source>
</evidence>
<gene>
    <name evidence="2" type="ORF">FNQ90_18890</name>
</gene>
<dbReference type="Proteomes" id="UP000538929">
    <property type="component" value="Unassembled WGS sequence"/>
</dbReference>
<sequence length="144" mass="15445">MADEQPAPTADTTDLGWALDQLAAKPGIEHALLFTSDGLEMARSRRLGKDEADRAAALYSGLMSLQASLQGFESFDGQELRLRHVTIDLKAFTVLLFTAGERTSLAVVVRGDSTTKEIPGAVTDALKMITGMKPVLAARDRARG</sequence>